<organism evidence="2 3">
    <name type="scientific">Sphingomonas immobilis</name>
    <dbReference type="NCBI Taxonomy" id="3063997"/>
    <lineage>
        <taxon>Bacteria</taxon>
        <taxon>Pseudomonadati</taxon>
        <taxon>Pseudomonadota</taxon>
        <taxon>Alphaproteobacteria</taxon>
        <taxon>Sphingomonadales</taxon>
        <taxon>Sphingomonadaceae</taxon>
        <taxon>Sphingomonas</taxon>
    </lineage>
</organism>
<evidence type="ECO:0000259" key="1">
    <source>
        <dbReference type="Pfam" id="PF13577"/>
    </source>
</evidence>
<dbReference type="RefSeq" id="WP_304561334.1">
    <property type="nucleotide sequence ID" value="NZ_JAUQSZ010000007.1"/>
</dbReference>
<evidence type="ECO:0000313" key="2">
    <source>
        <dbReference type="EMBL" id="MDO7842871.1"/>
    </source>
</evidence>
<dbReference type="Proteomes" id="UP001176468">
    <property type="component" value="Unassembled WGS sequence"/>
</dbReference>
<reference evidence="2" key="1">
    <citation type="submission" date="2023-07" db="EMBL/GenBank/DDBJ databases">
        <authorList>
            <person name="Kim M.K."/>
        </authorList>
    </citation>
    <scope>NUCLEOTIDE SEQUENCE</scope>
    <source>
        <strain evidence="2">CA1-15</strain>
    </source>
</reference>
<dbReference type="EMBL" id="JAUQSZ010000007">
    <property type="protein sequence ID" value="MDO7842871.1"/>
    <property type="molecule type" value="Genomic_DNA"/>
</dbReference>
<keyword evidence="3" id="KW-1185">Reference proteome</keyword>
<comment type="caution">
    <text evidence="2">The sequence shown here is derived from an EMBL/GenBank/DDBJ whole genome shotgun (WGS) entry which is preliminary data.</text>
</comment>
<dbReference type="InterPro" id="IPR032710">
    <property type="entry name" value="NTF2-like_dom_sf"/>
</dbReference>
<dbReference type="Pfam" id="PF13577">
    <property type="entry name" value="SnoaL_4"/>
    <property type="match status" value="1"/>
</dbReference>
<sequence length="169" mass="19161">MPITTETLLAKEEIRELRHSFAWYLETSAPDALADLFCADGVIDTGPWGRMEGQEAIRKGYGRAYRDMPQFTALHAVTNPRLIVDGDEAEGTWYLLDFSLREANVNPLLIVALYEERYRRVDGVWKYAFLKLNYLWSAEKGRITPDNPMAVPVASRAAYREAKATTAAE</sequence>
<name>A0ABT9A1J0_9SPHN</name>
<feature type="domain" description="SnoaL-like" evidence="1">
    <location>
        <begin position="7"/>
        <end position="128"/>
    </location>
</feature>
<evidence type="ECO:0000313" key="3">
    <source>
        <dbReference type="Proteomes" id="UP001176468"/>
    </source>
</evidence>
<proteinExistence type="predicted"/>
<gene>
    <name evidence="2" type="ORF">Q5H94_11080</name>
</gene>
<dbReference type="Gene3D" id="3.10.450.50">
    <property type="match status" value="1"/>
</dbReference>
<dbReference type="InterPro" id="IPR037401">
    <property type="entry name" value="SnoaL-like"/>
</dbReference>
<accession>A0ABT9A1J0</accession>
<protein>
    <submittedName>
        <fullName evidence="2">Nuclear transport factor 2 family protein</fullName>
    </submittedName>
</protein>
<dbReference type="SUPFAM" id="SSF54427">
    <property type="entry name" value="NTF2-like"/>
    <property type="match status" value="1"/>
</dbReference>